<dbReference type="EMBL" id="FCNW02000005">
    <property type="protein sequence ID" value="SAL27769.1"/>
    <property type="molecule type" value="Genomic_DNA"/>
</dbReference>
<comment type="caution">
    <text evidence="1">The sequence shown here is derived from an EMBL/GenBank/DDBJ whole genome shotgun (WGS) entry which is preliminary data.</text>
</comment>
<evidence type="ECO:0000313" key="1">
    <source>
        <dbReference type="EMBL" id="SAL27769.1"/>
    </source>
</evidence>
<dbReference type="RefSeq" id="WP_087666661.1">
    <property type="nucleotide sequence ID" value="NZ_FCNW02000005.1"/>
</dbReference>
<proteinExistence type="predicted"/>
<gene>
    <name evidence="1" type="ORF">AWB65_01630</name>
</gene>
<keyword evidence="2" id="KW-1185">Reference proteome</keyword>
<dbReference type="AlphaFoldDB" id="A0A158G807"/>
<dbReference type="SUPFAM" id="SSF55729">
    <property type="entry name" value="Acyl-CoA N-acyltransferases (Nat)"/>
    <property type="match status" value="1"/>
</dbReference>
<sequence length="220" mass="24137">MSTMKWMTIDEMNTGVPLPGGYRLQLLGRAEIGDVIDSVAAWYPDISVGGASCHLRDDYLATRVSLAAEEEKDVLVVLIKRGDALAGLFSCERDRDTLALYARLAVIAPHHRGARLGHACIVLAECLARHMGMGMIYGMATLKIPHVQIAFEALGWRLIGIAPGFDREMVAPGVVKRVYEAVYAKVLVAQADLLQPHTRNLTPCTRRFFCALFPDQALSC</sequence>
<dbReference type="STRING" id="326474.AWB65_01630"/>
<evidence type="ECO:0008006" key="3">
    <source>
        <dbReference type="Google" id="ProtNLM"/>
    </source>
</evidence>
<evidence type="ECO:0000313" key="2">
    <source>
        <dbReference type="Proteomes" id="UP000054977"/>
    </source>
</evidence>
<reference evidence="1" key="1">
    <citation type="submission" date="2016-01" db="EMBL/GenBank/DDBJ databases">
        <authorList>
            <person name="Peeters C."/>
        </authorList>
    </citation>
    <scope>NUCLEOTIDE SEQUENCE [LARGE SCALE GENOMIC DNA]</scope>
    <source>
        <strain evidence="1">LMG 22934</strain>
    </source>
</reference>
<name>A0A158G807_9BURK</name>
<dbReference type="Gene3D" id="3.40.630.30">
    <property type="match status" value="1"/>
</dbReference>
<dbReference type="OrthoDB" id="6849174at2"/>
<dbReference type="InterPro" id="IPR016181">
    <property type="entry name" value="Acyl_CoA_acyltransferase"/>
</dbReference>
<dbReference type="Proteomes" id="UP000054977">
    <property type="component" value="Unassembled WGS sequence"/>
</dbReference>
<accession>A0A158G807</accession>
<protein>
    <recommendedName>
        <fullName evidence="3">N-acetyltransferase domain-containing protein</fullName>
    </recommendedName>
</protein>
<organism evidence="1 2">
    <name type="scientific">Caballeronia humi</name>
    <dbReference type="NCBI Taxonomy" id="326474"/>
    <lineage>
        <taxon>Bacteria</taxon>
        <taxon>Pseudomonadati</taxon>
        <taxon>Pseudomonadota</taxon>
        <taxon>Betaproteobacteria</taxon>
        <taxon>Burkholderiales</taxon>
        <taxon>Burkholderiaceae</taxon>
        <taxon>Caballeronia</taxon>
    </lineage>
</organism>